<evidence type="ECO:0000256" key="3">
    <source>
        <dbReference type="ARBA" id="ARBA00023125"/>
    </source>
</evidence>
<evidence type="ECO:0000256" key="4">
    <source>
        <dbReference type="ARBA" id="ARBA00023163"/>
    </source>
</evidence>
<name>A0ABD3SAK0_9LAMI</name>
<evidence type="ECO:0000313" key="8">
    <source>
        <dbReference type="EMBL" id="KAL3821522.1"/>
    </source>
</evidence>
<protein>
    <recommendedName>
        <fullName evidence="10">TF-B3 domain-containing protein</fullName>
    </recommendedName>
</protein>
<gene>
    <name evidence="8" type="ORF">ACJIZ3_007427</name>
</gene>
<evidence type="ECO:0000256" key="5">
    <source>
        <dbReference type="ARBA" id="ARBA00023242"/>
    </source>
</evidence>
<dbReference type="GO" id="GO:0005634">
    <property type="term" value="C:nucleus"/>
    <property type="evidence" value="ECO:0007669"/>
    <property type="project" value="UniProtKB-SubCell"/>
</dbReference>
<evidence type="ECO:0000256" key="1">
    <source>
        <dbReference type="ARBA" id="ARBA00004123"/>
    </source>
</evidence>
<evidence type="ECO:0000259" key="6">
    <source>
        <dbReference type="Pfam" id="PF02362"/>
    </source>
</evidence>
<feature type="domain" description="TF-B3" evidence="6">
    <location>
        <begin position="157"/>
        <end position="222"/>
    </location>
</feature>
<dbReference type="EMBL" id="JBJXBP010000007">
    <property type="protein sequence ID" value="KAL3821522.1"/>
    <property type="molecule type" value="Genomic_DNA"/>
</dbReference>
<comment type="caution">
    <text evidence="8">The sequence shown here is derived from an EMBL/GenBank/DDBJ whole genome shotgun (WGS) entry which is preliminary data.</text>
</comment>
<dbReference type="Proteomes" id="UP001634393">
    <property type="component" value="Unassembled WGS sequence"/>
</dbReference>
<keyword evidence="5" id="KW-0539">Nucleus</keyword>
<dbReference type="GO" id="GO:0003677">
    <property type="term" value="F:DNA binding"/>
    <property type="evidence" value="ECO:0007669"/>
    <property type="project" value="UniProtKB-KW"/>
</dbReference>
<dbReference type="AlphaFoldDB" id="A0ABD3SAK0"/>
<dbReference type="InterPro" id="IPR015300">
    <property type="entry name" value="DNA-bd_pseudobarrel_sf"/>
</dbReference>
<keyword evidence="9" id="KW-1185">Reference proteome</keyword>
<keyword evidence="2" id="KW-0805">Transcription regulation</keyword>
<keyword evidence="4" id="KW-0804">Transcription</keyword>
<evidence type="ECO:0008006" key="10">
    <source>
        <dbReference type="Google" id="ProtNLM"/>
    </source>
</evidence>
<dbReference type="Gene3D" id="2.40.330.10">
    <property type="entry name" value="DNA-binding pseudobarrel domain"/>
    <property type="match status" value="1"/>
</dbReference>
<keyword evidence="3" id="KW-0238">DNA-binding</keyword>
<dbReference type="Pfam" id="PF25813">
    <property type="entry name" value="zf_VAL1_N"/>
    <property type="match status" value="1"/>
</dbReference>
<accession>A0ABD3SAK0</accession>
<organism evidence="8 9">
    <name type="scientific">Penstemon smallii</name>
    <dbReference type="NCBI Taxonomy" id="265156"/>
    <lineage>
        <taxon>Eukaryota</taxon>
        <taxon>Viridiplantae</taxon>
        <taxon>Streptophyta</taxon>
        <taxon>Embryophyta</taxon>
        <taxon>Tracheophyta</taxon>
        <taxon>Spermatophyta</taxon>
        <taxon>Magnoliopsida</taxon>
        <taxon>eudicotyledons</taxon>
        <taxon>Gunneridae</taxon>
        <taxon>Pentapetalae</taxon>
        <taxon>asterids</taxon>
        <taxon>lamiids</taxon>
        <taxon>Lamiales</taxon>
        <taxon>Plantaginaceae</taxon>
        <taxon>Cheloneae</taxon>
        <taxon>Penstemon</taxon>
    </lineage>
</organism>
<dbReference type="CDD" id="cd10017">
    <property type="entry name" value="B3_DNA"/>
    <property type="match status" value="1"/>
</dbReference>
<sequence length="233" mass="26852">MASSSSSTTSCFQCRHFSSNPDHFRNGWRFRSGNYAQLCPRCASVYEEGRFCETFHSRDDGWRDCETCGKLVHCGCIVSFYTHLLLDHGGVICMECSRRKILMARNRSLSLEHEIKAGDPYPDSSGQALSENRYRPRVTEFKQHIAFFPDISGLHGLRIKIHDTEGNEWDFNYRCRLNSGNWIYYLEGLRDYMVSNKWQQGDTVAFYRVEPGGKMVIGFRRTSASQQLTKIPG</sequence>
<evidence type="ECO:0000256" key="2">
    <source>
        <dbReference type="ARBA" id="ARBA00023015"/>
    </source>
</evidence>
<evidence type="ECO:0000259" key="7">
    <source>
        <dbReference type="Pfam" id="PF25813"/>
    </source>
</evidence>
<dbReference type="Pfam" id="PF02362">
    <property type="entry name" value="B3"/>
    <property type="match status" value="1"/>
</dbReference>
<dbReference type="InterPro" id="IPR003340">
    <property type="entry name" value="B3_DNA-bd"/>
</dbReference>
<proteinExistence type="predicted"/>
<dbReference type="PANTHER" id="PTHR46245">
    <property type="entry name" value="B3 DOMAIN-CONTAINING PROTEIN OS07G0563300"/>
    <property type="match status" value="1"/>
</dbReference>
<dbReference type="PANTHER" id="PTHR46245:SF19">
    <property type="entry name" value="TF-B3 DOMAIN-CONTAINING PROTEIN"/>
    <property type="match status" value="1"/>
</dbReference>
<comment type="subcellular location">
    <subcellularLocation>
        <location evidence="1">Nucleus</location>
    </subcellularLocation>
</comment>
<dbReference type="InterPro" id="IPR057743">
    <property type="entry name" value="Zfn_VAL1-3_N"/>
</dbReference>
<dbReference type="SUPFAM" id="SSF101936">
    <property type="entry name" value="DNA-binding pseudobarrel domain"/>
    <property type="match status" value="1"/>
</dbReference>
<reference evidence="8 9" key="1">
    <citation type="submission" date="2024-12" db="EMBL/GenBank/DDBJ databases">
        <title>The unique morphological basis and parallel evolutionary history of personate flowers in Penstemon.</title>
        <authorList>
            <person name="Depatie T.H."/>
            <person name="Wessinger C.A."/>
        </authorList>
    </citation>
    <scope>NUCLEOTIDE SEQUENCE [LARGE SCALE GENOMIC DNA]</scope>
    <source>
        <strain evidence="8">WTNN_2</strain>
        <tissue evidence="8">Leaf</tissue>
    </source>
</reference>
<feature type="domain" description="VAL1-3 N-terminal zinc finger" evidence="7">
    <location>
        <begin position="54"/>
        <end position="100"/>
    </location>
</feature>
<evidence type="ECO:0000313" key="9">
    <source>
        <dbReference type="Proteomes" id="UP001634393"/>
    </source>
</evidence>